<evidence type="ECO:0000313" key="3">
    <source>
        <dbReference type="Proteomes" id="UP000054302"/>
    </source>
</evidence>
<keyword evidence="3" id="KW-1185">Reference proteome</keyword>
<dbReference type="OrthoDB" id="408973at2759"/>
<protein>
    <recommendedName>
        <fullName evidence="1">Glyoxalase-like domain-containing protein</fullName>
    </recommendedName>
</protein>
<dbReference type="VEuPathDB" id="FungiDB:PV10_09081"/>
<dbReference type="RefSeq" id="XP_016219731.1">
    <property type="nucleotide sequence ID" value="XM_016374187.1"/>
</dbReference>
<dbReference type="PANTHER" id="PTHR40265:SF1">
    <property type="entry name" value="GLYOXALASE-LIKE DOMAIN-CONTAINING PROTEIN"/>
    <property type="match status" value="1"/>
</dbReference>
<reference evidence="2 3" key="1">
    <citation type="submission" date="2015-01" db="EMBL/GenBank/DDBJ databases">
        <title>The Genome Sequence of Exophiala mesophila CBS40295.</title>
        <authorList>
            <consortium name="The Broad Institute Genomics Platform"/>
            <person name="Cuomo C."/>
            <person name="de Hoog S."/>
            <person name="Gorbushina A."/>
            <person name="Stielow B."/>
            <person name="Teixiera M."/>
            <person name="Abouelleil A."/>
            <person name="Chapman S.B."/>
            <person name="Priest M."/>
            <person name="Young S.K."/>
            <person name="Wortman J."/>
            <person name="Nusbaum C."/>
            <person name="Birren B."/>
        </authorList>
    </citation>
    <scope>NUCLEOTIDE SEQUENCE [LARGE SCALE GENOMIC DNA]</scope>
    <source>
        <strain evidence="2 3">CBS 40295</strain>
    </source>
</reference>
<proteinExistence type="predicted"/>
<dbReference type="EMBL" id="KN847526">
    <property type="protein sequence ID" value="KIV88157.1"/>
    <property type="molecule type" value="Genomic_DNA"/>
</dbReference>
<dbReference type="Gene3D" id="3.10.180.10">
    <property type="entry name" value="2,3-Dihydroxybiphenyl 1,2-Dioxygenase, domain 1"/>
    <property type="match status" value="1"/>
</dbReference>
<accession>A0A0D1YZY2</accession>
<dbReference type="PANTHER" id="PTHR40265">
    <property type="entry name" value="BLL2707 PROTEIN"/>
    <property type="match status" value="1"/>
</dbReference>
<dbReference type="Proteomes" id="UP000054302">
    <property type="component" value="Unassembled WGS sequence"/>
</dbReference>
<sequence>MSTSVYSHDHVVLLLDTPDFESPPAWLADNFNIIEGGTHAGGSSRNKLIILADGTYIELINWITKPSEFFDWAGKPPGLLDFALTSAQASAHETYQAVSERLAASIKTTSSGAQGVTDDSSEDLGISYKTPLAGGRKRKDGKDVSWFVTKPRFNPEASGVPSPAQSYFPNGRLDAPFFCHDVSDRDLRVPYQEGDVTKHPCGALGVLSVRVVVPQAQLDAYGKVYAAVTGVQPQKDPTTGFLRFGLGAVDSASLKPIQSQVNIEVAPIANPEDENWVKERGLGIREVRLWGPKSDGVAQTEEIPLDKSGIGASVILVKSQT</sequence>
<dbReference type="AlphaFoldDB" id="A0A0D1YZY2"/>
<dbReference type="InterPro" id="IPR025870">
    <property type="entry name" value="Glyoxalase-like_dom"/>
</dbReference>
<dbReference type="HOGENOM" id="CLU_058475_1_0_1"/>
<gene>
    <name evidence="2" type="ORF">PV10_09081</name>
</gene>
<dbReference type="InterPro" id="IPR029068">
    <property type="entry name" value="Glyas_Bleomycin-R_OHBP_Dase"/>
</dbReference>
<dbReference type="GeneID" id="27326926"/>
<evidence type="ECO:0000259" key="1">
    <source>
        <dbReference type="Pfam" id="PF13468"/>
    </source>
</evidence>
<dbReference type="Pfam" id="PF13468">
    <property type="entry name" value="Glyoxalase_3"/>
    <property type="match status" value="1"/>
</dbReference>
<evidence type="ECO:0000313" key="2">
    <source>
        <dbReference type="EMBL" id="KIV88157.1"/>
    </source>
</evidence>
<name>A0A0D1YZY2_EXOME</name>
<organism evidence="2 3">
    <name type="scientific">Exophiala mesophila</name>
    <name type="common">Black yeast-like fungus</name>
    <dbReference type="NCBI Taxonomy" id="212818"/>
    <lineage>
        <taxon>Eukaryota</taxon>
        <taxon>Fungi</taxon>
        <taxon>Dikarya</taxon>
        <taxon>Ascomycota</taxon>
        <taxon>Pezizomycotina</taxon>
        <taxon>Eurotiomycetes</taxon>
        <taxon>Chaetothyriomycetidae</taxon>
        <taxon>Chaetothyriales</taxon>
        <taxon>Herpotrichiellaceae</taxon>
        <taxon>Exophiala</taxon>
    </lineage>
</organism>
<dbReference type="OMA" id="GWIDWCL"/>
<feature type="domain" description="Glyoxalase-like" evidence="1">
    <location>
        <begin position="9"/>
        <end position="217"/>
    </location>
</feature>